<protein>
    <recommendedName>
        <fullName evidence="4">ABC transporter domain-containing protein</fullName>
    </recommendedName>
</protein>
<name>A0A381Q8W4_9ZZZZ</name>
<sequence length="265" mass="28307">VSVGVNGSGAAIEYRNVFKAFDVPVLTGVTLSVEPGEMFALFGPSGTGKSVLLKTTIALVTPDRGDVTVGGESVYFGGRDALERIRRMVGFVFQYAALFDSLTVFENVEIGIPEETLKGMGANEVAHRVSESLELVNLDPKQVLAKLPSELSGGMKKRVGIARAIAGRPEILLWDEPTTGLDPVNSAAIERLITQLSDELKVTSLLVTHDIVGSLEICDRVAMLEGGRLRFCGSPDDFRASNDPVVNAFADRRAATAALDTLEIT</sequence>
<gene>
    <name evidence="5" type="ORF">METZ01_LOCUS27723</name>
</gene>
<keyword evidence="3" id="KW-0067">ATP-binding</keyword>
<dbReference type="SUPFAM" id="SSF52540">
    <property type="entry name" value="P-loop containing nucleoside triphosphate hydrolases"/>
    <property type="match status" value="1"/>
</dbReference>
<evidence type="ECO:0000313" key="5">
    <source>
        <dbReference type="EMBL" id="SUZ74869.1"/>
    </source>
</evidence>
<evidence type="ECO:0000256" key="1">
    <source>
        <dbReference type="ARBA" id="ARBA00022448"/>
    </source>
</evidence>
<dbReference type="GO" id="GO:0005524">
    <property type="term" value="F:ATP binding"/>
    <property type="evidence" value="ECO:0007669"/>
    <property type="project" value="UniProtKB-KW"/>
</dbReference>
<feature type="non-terminal residue" evidence="5">
    <location>
        <position position="1"/>
    </location>
</feature>
<dbReference type="InterPro" id="IPR003593">
    <property type="entry name" value="AAA+_ATPase"/>
</dbReference>
<keyword evidence="1" id="KW-0813">Transport</keyword>
<dbReference type="InterPro" id="IPR027417">
    <property type="entry name" value="P-loop_NTPase"/>
</dbReference>
<feature type="domain" description="ABC transporter" evidence="4">
    <location>
        <begin position="12"/>
        <end position="251"/>
    </location>
</feature>
<evidence type="ECO:0000259" key="4">
    <source>
        <dbReference type="PROSITE" id="PS50893"/>
    </source>
</evidence>
<evidence type="ECO:0000256" key="2">
    <source>
        <dbReference type="ARBA" id="ARBA00022741"/>
    </source>
</evidence>
<keyword evidence="2" id="KW-0547">Nucleotide-binding</keyword>
<dbReference type="EMBL" id="UINC01001225">
    <property type="protein sequence ID" value="SUZ74869.1"/>
    <property type="molecule type" value="Genomic_DNA"/>
</dbReference>
<dbReference type="PANTHER" id="PTHR43023:SF6">
    <property type="entry name" value="INTERMEMBRANE PHOSPHOLIPID TRANSPORT SYSTEM ATP-BINDING PROTEIN MLAF"/>
    <property type="match status" value="1"/>
</dbReference>
<reference evidence="5" key="1">
    <citation type="submission" date="2018-05" db="EMBL/GenBank/DDBJ databases">
        <authorList>
            <person name="Lanie J.A."/>
            <person name="Ng W.-L."/>
            <person name="Kazmierczak K.M."/>
            <person name="Andrzejewski T.M."/>
            <person name="Davidsen T.M."/>
            <person name="Wayne K.J."/>
            <person name="Tettelin H."/>
            <person name="Glass J.I."/>
            <person name="Rusch D."/>
            <person name="Podicherti R."/>
            <person name="Tsui H.-C.T."/>
            <person name="Winkler M.E."/>
        </authorList>
    </citation>
    <scope>NUCLEOTIDE SEQUENCE</scope>
</reference>
<dbReference type="Gene3D" id="3.40.50.300">
    <property type="entry name" value="P-loop containing nucleotide triphosphate hydrolases"/>
    <property type="match status" value="1"/>
</dbReference>
<dbReference type="InterPro" id="IPR017871">
    <property type="entry name" value="ABC_transporter-like_CS"/>
</dbReference>
<dbReference type="Pfam" id="PF00005">
    <property type="entry name" value="ABC_tran"/>
    <property type="match status" value="1"/>
</dbReference>
<proteinExistence type="predicted"/>
<dbReference type="InterPro" id="IPR003439">
    <property type="entry name" value="ABC_transporter-like_ATP-bd"/>
</dbReference>
<dbReference type="SMART" id="SM00382">
    <property type="entry name" value="AAA"/>
    <property type="match status" value="1"/>
</dbReference>
<evidence type="ECO:0000256" key="3">
    <source>
        <dbReference type="ARBA" id="ARBA00022840"/>
    </source>
</evidence>
<organism evidence="5">
    <name type="scientific">marine metagenome</name>
    <dbReference type="NCBI Taxonomy" id="408172"/>
    <lineage>
        <taxon>unclassified sequences</taxon>
        <taxon>metagenomes</taxon>
        <taxon>ecological metagenomes</taxon>
    </lineage>
</organism>
<dbReference type="AlphaFoldDB" id="A0A381Q8W4"/>
<accession>A0A381Q8W4</accession>
<dbReference type="PANTHER" id="PTHR43023">
    <property type="entry name" value="PROTEIN TRIGALACTOSYLDIACYLGLYCEROL 3, CHLOROPLASTIC"/>
    <property type="match status" value="1"/>
</dbReference>
<dbReference type="PROSITE" id="PS50893">
    <property type="entry name" value="ABC_TRANSPORTER_2"/>
    <property type="match status" value="1"/>
</dbReference>
<dbReference type="PROSITE" id="PS00211">
    <property type="entry name" value="ABC_TRANSPORTER_1"/>
    <property type="match status" value="1"/>
</dbReference>
<dbReference type="GO" id="GO:0016887">
    <property type="term" value="F:ATP hydrolysis activity"/>
    <property type="evidence" value="ECO:0007669"/>
    <property type="project" value="InterPro"/>
</dbReference>